<evidence type="ECO:0000313" key="3">
    <source>
        <dbReference type="Proteomes" id="UP000298656"/>
    </source>
</evidence>
<dbReference type="SUPFAM" id="SSF101478">
    <property type="entry name" value="ADP-ribosylglycohydrolase"/>
    <property type="match status" value="1"/>
</dbReference>
<feature type="binding site" evidence="1">
    <location>
        <position position="110"/>
    </location>
    <ligand>
        <name>Mg(2+)</name>
        <dbReference type="ChEBI" id="CHEBI:18420"/>
        <label>1</label>
    </ligand>
</feature>
<comment type="cofactor">
    <cofactor evidence="1">
        <name>Mg(2+)</name>
        <dbReference type="ChEBI" id="CHEBI:18420"/>
    </cofactor>
    <text evidence="1">Binds 2 magnesium ions per subunit.</text>
</comment>
<evidence type="ECO:0000256" key="1">
    <source>
        <dbReference type="PIRSR" id="PIRSR605502-1"/>
    </source>
</evidence>
<keyword evidence="1" id="KW-0479">Metal-binding</keyword>
<protein>
    <submittedName>
        <fullName evidence="2">ADP-ribosylglycohydrolase family protein</fullName>
    </submittedName>
</protein>
<dbReference type="InterPro" id="IPR005502">
    <property type="entry name" value="Ribosyl_crysJ1"/>
</dbReference>
<reference evidence="2 3" key="1">
    <citation type="submission" date="2019-05" db="EMBL/GenBank/DDBJ databases">
        <title>Burkholderia sp. DHOD12, isolated from subtropical forest soil.</title>
        <authorList>
            <person name="Gao Z.-H."/>
            <person name="Qiu L.-H."/>
        </authorList>
    </citation>
    <scope>NUCLEOTIDE SEQUENCE [LARGE SCALE GENOMIC DNA]</scope>
    <source>
        <strain evidence="2 3">DHOD12</strain>
    </source>
</reference>
<dbReference type="GO" id="GO:0046872">
    <property type="term" value="F:metal ion binding"/>
    <property type="evidence" value="ECO:0007669"/>
    <property type="project" value="UniProtKB-KW"/>
</dbReference>
<dbReference type="KEGG" id="tvl:FAZ95_03160"/>
<gene>
    <name evidence="2" type="ORF">FAZ95_03160</name>
</gene>
<keyword evidence="3" id="KW-1185">Reference proteome</keyword>
<proteinExistence type="predicted"/>
<evidence type="ECO:0000313" key="2">
    <source>
        <dbReference type="EMBL" id="QCP48276.1"/>
    </source>
</evidence>
<dbReference type="InterPro" id="IPR036705">
    <property type="entry name" value="Ribosyl_crysJ1_sf"/>
</dbReference>
<dbReference type="OrthoDB" id="9798107at2"/>
<dbReference type="GO" id="GO:0016787">
    <property type="term" value="F:hydrolase activity"/>
    <property type="evidence" value="ECO:0007669"/>
    <property type="project" value="UniProtKB-KW"/>
</dbReference>
<sequence length="132" mass="14058">MPIPANRIQLFSPALLHIAPLEPLATADFLSHTRAIAAGAKVPVENGIVNPPCAPALRTGRADSTTIFACEERYPPRIRADETLEDVLSCLRNSDSFESLMRECLFHGGDTETICAVAGPLGEALWGTASTA</sequence>
<accession>A0A4P8IJC4</accession>
<dbReference type="RefSeq" id="WP_137331118.1">
    <property type="nucleotide sequence ID" value="NZ_CP040077.1"/>
</dbReference>
<keyword evidence="1" id="KW-0460">Magnesium</keyword>
<dbReference type="AlphaFoldDB" id="A0A4P8IJC4"/>
<organism evidence="2 3">
    <name type="scientific">Trinickia violacea</name>
    <dbReference type="NCBI Taxonomy" id="2571746"/>
    <lineage>
        <taxon>Bacteria</taxon>
        <taxon>Pseudomonadati</taxon>
        <taxon>Pseudomonadota</taxon>
        <taxon>Betaproteobacteria</taxon>
        <taxon>Burkholderiales</taxon>
        <taxon>Burkholderiaceae</taxon>
        <taxon>Trinickia</taxon>
    </lineage>
</organism>
<dbReference type="Proteomes" id="UP000298656">
    <property type="component" value="Chromosome 1"/>
</dbReference>
<name>A0A4P8IJC4_9BURK</name>
<dbReference type="EMBL" id="CP040077">
    <property type="protein sequence ID" value="QCP48276.1"/>
    <property type="molecule type" value="Genomic_DNA"/>
</dbReference>
<dbReference type="Gene3D" id="1.10.4080.10">
    <property type="entry name" value="ADP-ribosylation/Crystallin J1"/>
    <property type="match status" value="1"/>
</dbReference>
<dbReference type="Pfam" id="PF03747">
    <property type="entry name" value="ADP_ribosyl_GH"/>
    <property type="match status" value="1"/>
</dbReference>
<keyword evidence="2" id="KW-0378">Hydrolase</keyword>
<feature type="binding site" evidence="1">
    <location>
        <position position="113"/>
    </location>
    <ligand>
        <name>Mg(2+)</name>
        <dbReference type="ChEBI" id="CHEBI:18420"/>
        <label>1</label>
    </ligand>
</feature>